<reference evidence="1 2" key="1">
    <citation type="journal article" date="2009" name="PLoS ONE">
        <title>Rapid evolution of virulence and drug resistance in the emerging zoonotic pathogen Streptococcus suis.</title>
        <authorList>
            <person name="Holden M.T.G."/>
            <person name="Hauser H."/>
            <person name="Sanders M."/>
            <person name="Ngo T.H."/>
            <person name="Cherevach I."/>
            <person name="Cronin A."/>
            <person name="Goodhead I."/>
            <person name="Mungall K."/>
            <person name="Quail M.A."/>
            <person name="Price C."/>
            <person name="Rabbinowitsch E."/>
            <person name="Sharp S."/>
            <person name="Croucher N.J."/>
            <person name="Chieu T.B."/>
            <person name="Mai N.T.H."/>
            <person name="Diep T.S."/>
            <person name="Chinh N.T."/>
            <person name="Kehoe M."/>
            <person name="Leigh J.A."/>
            <person name="Ward P.N."/>
            <person name="Dowson C.G."/>
            <person name="Whatmore A.M."/>
            <person name="Chanter N."/>
            <person name="Iversen P."/>
            <person name="Gottschalk M."/>
            <person name="Slater J.D."/>
            <person name="Smith H.E."/>
            <person name="Spratt B.G."/>
            <person name="Xu J."/>
            <person name="Ye C."/>
            <person name="Bentley S."/>
            <person name="Barrell B.G."/>
            <person name="Schultsz C."/>
            <person name="Maskell D.J."/>
            <person name="Parkhill J."/>
        </authorList>
    </citation>
    <scope>NUCLEOTIDE SEQUENCE [LARGE SCALE GENOMIC DNA]</scope>
    <source>
        <strain evidence="1 2">BM407</strain>
    </source>
</reference>
<name>A0A0H3MSX3_STRS4</name>
<organism evidence="1 2">
    <name type="scientific">Streptococcus suis (strain BM407)</name>
    <dbReference type="NCBI Taxonomy" id="568814"/>
    <lineage>
        <taxon>Bacteria</taxon>
        <taxon>Bacillati</taxon>
        <taxon>Bacillota</taxon>
        <taxon>Bacilli</taxon>
        <taxon>Lactobacillales</taxon>
        <taxon>Streptococcaceae</taxon>
        <taxon>Streptococcus</taxon>
    </lineage>
</organism>
<dbReference type="Proteomes" id="UP000009077">
    <property type="component" value="Chromosome"/>
</dbReference>
<dbReference type="HOGENOM" id="CLU_1884699_0_0_9"/>
<evidence type="ECO:0000313" key="1">
    <source>
        <dbReference type="EMBL" id="CAZ54887.1"/>
    </source>
</evidence>
<accession>A0A0H3MSX3</accession>
<keyword evidence="2" id="KW-1185">Reference proteome</keyword>
<dbReference type="EMBL" id="FM252032">
    <property type="protein sequence ID" value="CAZ54887.1"/>
    <property type="molecule type" value="Genomic_DNA"/>
</dbReference>
<protein>
    <submittedName>
        <fullName evidence="1">Uncharacterized protein</fullName>
    </submittedName>
</protein>
<sequence length="135" mass="15122">MSLRRSHNEISCKISVRPSIFSLSFTPFVSGHDMSHKNRHYFCGELVRYLGKSQIAIAVVGAGKNSTGRKRIRLPAPAQLIRPDLMCGTRTNLPINHCAEMLTQTLSNKTKLFNHHTGTLVEHGYDTLKNCQTES</sequence>
<evidence type="ECO:0000313" key="2">
    <source>
        <dbReference type="Proteomes" id="UP000009077"/>
    </source>
</evidence>
<dbReference type="AlphaFoldDB" id="A0A0H3MSX3"/>
<gene>
    <name evidence="1" type="ordered locus">SSUBM407_0055</name>
</gene>
<proteinExistence type="predicted"/>
<dbReference type="KEGG" id="ssb:SSUBM407_0055"/>